<keyword evidence="1" id="KW-0378">Hydrolase</keyword>
<evidence type="ECO:0000313" key="1">
    <source>
        <dbReference type="EMBL" id="RDE10655.1"/>
    </source>
</evidence>
<dbReference type="OrthoDB" id="9791073at2"/>
<dbReference type="InterPro" id="IPR023214">
    <property type="entry name" value="HAD_sf"/>
</dbReference>
<dbReference type="Pfam" id="PF13344">
    <property type="entry name" value="Hydrolase_6"/>
    <property type="match status" value="1"/>
</dbReference>
<dbReference type="InterPro" id="IPR006357">
    <property type="entry name" value="HAD-SF_hydro_IIA"/>
</dbReference>
<name>A0A369W9V9_9HYPH</name>
<dbReference type="NCBIfam" id="TIGR01459">
    <property type="entry name" value="HAD-SF-IIA-hyp4"/>
    <property type="match status" value="1"/>
</dbReference>
<keyword evidence="2" id="KW-1185">Reference proteome</keyword>
<dbReference type="GO" id="GO:0016791">
    <property type="term" value="F:phosphatase activity"/>
    <property type="evidence" value="ECO:0007669"/>
    <property type="project" value="TreeGrafter"/>
</dbReference>
<dbReference type="Proteomes" id="UP000253759">
    <property type="component" value="Unassembled WGS sequence"/>
</dbReference>
<dbReference type="GO" id="GO:0005737">
    <property type="term" value="C:cytoplasm"/>
    <property type="evidence" value="ECO:0007669"/>
    <property type="project" value="TreeGrafter"/>
</dbReference>
<dbReference type="InterPro" id="IPR036412">
    <property type="entry name" value="HAD-like_sf"/>
</dbReference>
<dbReference type="EMBL" id="QQNH01000001">
    <property type="protein sequence ID" value="RDE10655.1"/>
    <property type="molecule type" value="Genomic_DNA"/>
</dbReference>
<reference evidence="2" key="1">
    <citation type="submission" date="2018-07" db="EMBL/GenBank/DDBJ databases">
        <authorList>
            <person name="Liu B.-T."/>
            <person name="Du Z."/>
        </authorList>
    </citation>
    <scope>NUCLEOTIDE SEQUENCE [LARGE SCALE GENOMIC DNA]</scope>
    <source>
        <strain evidence="2">XYN52</strain>
    </source>
</reference>
<accession>A0A369W9V9</accession>
<dbReference type="PANTHER" id="PTHR19288:SF90">
    <property type="entry name" value="OS08G0542600 PROTEIN"/>
    <property type="match status" value="1"/>
</dbReference>
<evidence type="ECO:0000313" key="2">
    <source>
        <dbReference type="Proteomes" id="UP000253759"/>
    </source>
</evidence>
<protein>
    <submittedName>
        <fullName evidence="1">TIGR01459 family HAD-type hydrolase</fullName>
    </submittedName>
</protein>
<organism evidence="1 2">
    <name type="scientific">Pelagibacterium lacus</name>
    <dbReference type="NCBI Taxonomy" id="2282655"/>
    <lineage>
        <taxon>Bacteria</taxon>
        <taxon>Pseudomonadati</taxon>
        <taxon>Pseudomonadota</taxon>
        <taxon>Alphaproteobacteria</taxon>
        <taxon>Hyphomicrobiales</taxon>
        <taxon>Devosiaceae</taxon>
        <taxon>Pelagibacterium</taxon>
    </lineage>
</organism>
<dbReference type="NCBIfam" id="TIGR01460">
    <property type="entry name" value="HAD-SF-IIA"/>
    <property type="match status" value="1"/>
</dbReference>
<dbReference type="RefSeq" id="WP_114644372.1">
    <property type="nucleotide sequence ID" value="NZ_QQNH01000001.1"/>
</dbReference>
<dbReference type="Gene3D" id="3.40.50.1000">
    <property type="entry name" value="HAD superfamily/HAD-like"/>
    <property type="match status" value="2"/>
</dbReference>
<dbReference type="Pfam" id="PF13242">
    <property type="entry name" value="Hydrolase_like"/>
    <property type="match status" value="1"/>
</dbReference>
<proteinExistence type="predicted"/>
<dbReference type="PANTHER" id="PTHR19288">
    <property type="entry name" value="4-NITROPHENYLPHOSPHATASE-RELATED"/>
    <property type="match status" value="1"/>
</dbReference>
<gene>
    <name evidence="1" type="ORF">DVH29_01520</name>
</gene>
<dbReference type="InterPro" id="IPR006356">
    <property type="entry name" value="HAD-SF_hydro_IIA_hyp3"/>
</dbReference>
<sequence length="287" mass="30697">MTTITAATPGLSALAPRYKGILSDVWGVVHNGIEPHWSAVEALVEYRARGGSVVLITNAPRPGGPIIDQLDAMGVPREAYDALVSSGDATRSLLENWRGRTVARVGPASDDPLFEGLEIAFGPDDVATAVVVTDLDTDDDTPADYRDRMAIWLERRLPLICANPDKVVEEGDRIVYCGGALADAYEDIGGRVMMAGKPYGPIYEQAKALLDSAAGHRFAPDEILAIGDSVRTDAMGAAQFGIDLLFITGSIHAAELDAFNDPPAKRVSDFVSVSRANMVGFMPRLAW</sequence>
<dbReference type="AlphaFoldDB" id="A0A369W9V9"/>
<dbReference type="SUPFAM" id="SSF56784">
    <property type="entry name" value="HAD-like"/>
    <property type="match status" value="1"/>
</dbReference>
<comment type="caution">
    <text evidence="1">The sequence shown here is derived from an EMBL/GenBank/DDBJ whole genome shotgun (WGS) entry which is preliminary data.</text>
</comment>